<evidence type="ECO:0000256" key="1">
    <source>
        <dbReference type="ARBA" id="ARBA00004496"/>
    </source>
</evidence>
<feature type="domain" description="Hemerythrin-like" evidence="5">
    <location>
        <begin position="84"/>
        <end position="230"/>
    </location>
</feature>
<accession>A0ABU2Y6Q2</accession>
<keyword evidence="4" id="KW-0408">Iron</keyword>
<dbReference type="PANTHER" id="PTHR36438:SF1">
    <property type="entry name" value="IRON-SULFUR CLUSTER REPAIR PROTEIN YTFE"/>
    <property type="match status" value="1"/>
</dbReference>
<name>A0ABU2Y6Q2_9FLAO</name>
<evidence type="ECO:0000313" key="6">
    <source>
        <dbReference type="EMBL" id="MDT0552733.1"/>
    </source>
</evidence>
<gene>
    <name evidence="6" type="primary">ric</name>
    <name evidence="6" type="ORF">RM519_05695</name>
</gene>
<protein>
    <submittedName>
        <fullName evidence="6">Iron-sulfur cluster repair di-iron protein</fullName>
    </submittedName>
</protein>
<dbReference type="InterPro" id="IPR019903">
    <property type="entry name" value="RIC_family"/>
</dbReference>
<comment type="caution">
    <text evidence="6">The sequence shown here is derived from an EMBL/GenBank/DDBJ whole genome shotgun (WGS) entry which is preliminary data.</text>
</comment>
<evidence type="ECO:0000256" key="2">
    <source>
        <dbReference type="ARBA" id="ARBA00022490"/>
    </source>
</evidence>
<dbReference type="Gene3D" id="1.20.120.520">
    <property type="entry name" value="nmb1532 protein domain like"/>
    <property type="match status" value="1"/>
</dbReference>
<dbReference type="InterPro" id="IPR012312">
    <property type="entry name" value="Hemerythrin-like"/>
</dbReference>
<reference evidence="6 7" key="1">
    <citation type="submission" date="2023-09" db="EMBL/GenBank/DDBJ databases">
        <authorList>
            <person name="Rey-Velasco X."/>
        </authorList>
    </citation>
    <scope>NUCLEOTIDE SEQUENCE [LARGE SCALE GENOMIC DNA]</scope>
    <source>
        <strain evidence="6 7">P050</strain>
    </source>
</reference>
<comment type="subcellular location">
    <subcellularLocation>
        <location evidence="1">Cytoplasm</location>
    </subcellularLocation>
</comment>
<dbReference type="RefSeq" id="WP_311592666.1">
    <property type="nucleotide sequence ID" value="NZ_JAVRHV010000002.1"/>
</dbReference>
<dbReference type="InterPro" id="IPR038062">
    <property type="entry name" value="ScdA-like_N_sf"/>
</dbReference>
<dbReference type="Gene3D" id="1.10.3910.10">
    <property type="entry name" value="SP0561-like"/>
    <property type="match status" value="1"/>
</dbReference>
<dbReference type="NCBIfam" id="TIGR03652">
    <property type="entry name" value="FeS_repair_RIC"/>
    <property type="match status" value="1"/>
</dbReference>
<keyword evidence="3" id="KW-0479">Metal-binding</keyword>
<dbReference type="Pfam" id="PF01814">
    <property type="entry name" value="Hemerythrin"/>
    <property type="match status" value="1"/>
</dbReference>
<dbReference type="Proteomes" id="UP001252186">
    <property type="component" value="Unassembled WGS sequence"/>
</dbReference>
<keyword evidence="7" id="KW-1185">Reference proteome</keyword>
<dbReference type="SUPFAM" id="SSF140683">
    <property type="entry name" value="SP0561-like"/>
    <property type="match status" value="1"/>
</dbReference>
<dbReference type="EMBL" id="JAVRHV010000002">
    <property type="protein sequence ID" value="MDT0552733.1"/>
    <property type="molecule type" value="Genomic_DNA"/>
</dbReference>
<keyword evidence="2" id="KW-0963">Cytoplasm</keyword>
<proteinExistence type="predicted"/>
<organism evidence="6 7">
    <name type="scientific">Urechidicola vernalis</name>
    <dbReference type="NCBI Taxonomy" id="3075600"/>
    <lineage>
        <taxon>Bacteria</taxon>
        <taxon>Pseudomonadati</taxon>
        <taxon>Bacteroidota</taxon>
        <taxon>Flavobacteriia</taxon>
        <taxon>Flavobacteriales</taxon>
        <taxon>Flavobacteriaceae</taxon>
        <taxon>Urechidicola</taxon>
    </lineage>
</organism>
<dbReference type="PANTHER" id="PTHR36438">
    <property type="entry name" value="IRON-SULFUR CLUSTER REPAIR PROTEIN YTFE"/>
    <property type="match status" value="1"/>
</dbReference>
<evidence type="ECO:0000256" key="3">
    <source>
        <dbReference type="ARBA" id="ARBA00022723"/>
    </source>
</evidence>
<dbReference type="Pfam" id="PF04405">
    <property type="entry name" value="ScdA_N"/>
    <property type="match status" value="1"/>
</dbReference>
<sequence length="241" mass="27756">MIVNEDRTVADVVNQNIKAADVFKKYGIDFCCGGGITIQKACDKKGIDYKALESELKSIGNNIPRAFNYNKWELDFLIDHIQNIHHTYVEESIPILLQYANKVAKVHGHHYVEVLRINELVEEVVQELAGHMKKEELILFPYVKQLVLAKNENIKTMKPHFGSVDNPINMMENEHETAGDIFKEIAELTNDFTPPEEACNTFKALYAKLQEFEQDLHQHIHLENNILFPKSIKLEKQLSLQ</sequence>
<evidence type="ECO:0000256" key="4">
    <source>
        <dbReference type="ARBA" id="ARBA00023004"/>
    </source>
</evidence>
<evidence type="ECO:0000259" key="5">
    <source>
        <dbReference type="Pfam" id="PF01814"/>
    </source>
</evidence>
<evidence type="ECO:0000313" key="7">
    <source>
        <dbReference type="Proteomes" id="UP001252186"/>
    </source>
</evidence>